<protein>
    <submittedName>
        <fullName evidence="1">Uncharacterized protein</fullName>
    </submittedName>
</protein>
<evidence type="ECO:0000313" key="2">
    <source>
        <dbReference type="Proteomes" id="UP000061382"/>
    </source>
</evidence>
<gene>
    <name evidence="1" type="ORF">DC20_09265</name>
</gene>
<keyword evidence="2" id="KW-1185">Reference proteome</keyword>
<accession>A0A0N7HWF8</accession>
<dbReference type="PATRIC" id="fig|512763.3.peg.2044"/>
<sequence length="67" mass="8171">MQTKAVIINKRFMAFKLNELIDKKTILIFLNYYFSKTPFILQKDVKIQGDFCTYYFHVRFLYVCVIF</sequence>
<dbReference type="AlphaFoldDB" id="A0A0N7HWF8"/>
<dbReference type="EMBL" id="CP012643">
    <property type="protein sequence ID" value="ALI99128.1"/>
    <property type="molecule type" value="Genomic_DNA"/>
</dbReference>
<dbReference type="KEGG" id="rti:DC20_09265"/>
<proteinExistence type="predicted"/>
<reference evidence="1 2" key="1">
    <citation type="submission" date="2015-08" db="EMBL/GenBank/DDBJ databases">
        <title>Complete genome sequence of Rufibacter tibetensis strain 1351t, a radiation-resistant bacterium from tibet plateau.</title>
        <authorList>
            <person name="Dai J."/>
        </authorList>
    </citation>
    <scope>NUCLEOTIDE SEQUENCE [LARGE SCALE GENOMIC DNA]</scope>
    <source>
        <strain evidence="1 2">1351</strain>
    </source>
</reference>
<name>A0A0N7HWF8_9BACT</name>
<organism evidence="1 2">
    <name type="scientific">Rufibacter tibetensis</name>
    <dbReference type="NCBI Taxonomy" id="512763"/>
    <lineage>
        <taxon>Bacteria</taxon>
        <taxon>Pseudomonadati</taxon>
        <taxon>Bacteroidota</taxon>
        <taxon>Cytophagia</taxon>
        <taxon>Cytophagales</taxon>
        <taxon>Hymenobacteraceae</taxon>
        <taxon>Rufibacter</taxon>
    </lineage>
</organism>
<evidence type="ECO:0000313" key="1">
    <source>
        <dbReference type="EMBL" id="ALI99128.1"/>
    </source>
</evidence>
<dbReference type="Proteomes" id="UP000061382">
    <property type="component" value="Chromosome"/>
</dbReference>